<dbReference type="PANTHER" id="PTHR38442:SF1">
    <property type="entry name" value="INNER MEMBRANE PROTEIN"/>
    <property type="match status" value="1"/>
</dbReference>
<evidence type="ECO:0000313" key="3">
    <source>
        <dbReference type="Proteomes" id="UP000637423"/>
    </source>
</evidence>
<feature type="transmembrane region" description="Helical" evidence="1">
    <location>
        <begin position="28"/>
        <end position="48"/>
    </location>
</feature>
<evidence type="ECO:0000256" key="1">
    <source>
        <dbReference type="SAM" id="Phobius"/>
    </source>
</evidence>
<dbReference type="PANTHER" id="PTHR38442">
    <property type="entry name" value="INNER MEMBRANE PROTEIN-RELATED"/>
    <property type="match status" value="1"/>
</dbReference>
<accession>A0A916UDM0</accession>
<dbReference type="GO" id="GO:0005886">
    <property type="term" value="C:plasma membrane"/>
    <property type="evidence" value="ECO:0007669"/>
    <property type="project" value="TreeGrafter"/>
</dbReference>
<dbReference type="EMBL" id="BMED01000001">
    <property type="protein sequence ID" value="GGC69859.1"/>
    <property type="molecule type" value="Genomic_DNA"/>
</dbReference>
<keyword evidence="1" id="KW-1133">Transmembrane helix</keyword>
<dbReference type="InterPro" id="IPR007383">
    <property type="entry name" value="DUF445"/>
</dbReference>
<comment type="caution">
    <text evidence="2">The sequence shown here is derived from an EMBL/GenBank/DDBJ whole genome shotgun (WGS) entry which is preliminary data.</text>
</comment>
<dbReference type="RefSeq" id="WP_188565392.1">
    <property type="nucleotide sequence ID" value="NZ_BMED01000001.1"/>
</dbReference>
<feature type="transmembrane region" description="Helical" evidence="1">
    <location>
        <begin position="417"/>
        <end position="437"/>
    </location>
</feature>
<organism evidence="2 3">
    <name type="scientific">Undibacterium terreum</name>
    <dbReference type="NCBI Taxonomy" id="1224302"/>
    <lineage>
        <taxon>Bacteria</taxon>
        <taxon>Pseudomonadati</taxon>
        <taxon>Pseudomonadota</taxon>
        <taxon>Betaproteobacteria</taxon>
        <taxon>Burkholderiales</taxon>
        <taxon>Oxalobacteraceae</taxon>
        <taxon>Undibacterium</taxon>
    </lineage>
</organism>
<name>A0A916UDM0_9BURK</name>
<reference evidence="2" key="1">
    <citation type="journal article" date="2014" name="Int. J. Syst. Evol. Microbiol.">
        <title>Complete genome sequence of Corynebacterium casei LMG S-19264T (=DSM 44701T), isolated from a smear-ripened cheese.</title>
        <authorList>
            <consortium name="US DOE Joint Genome Institute (JGI-PGF)"/>
            <person name="Walter F."/>
            <person name="Albersmeier A."/>
            <person name="Kalinowski J."/>
            <person name="Ruckert C."/>
        </authorList>
    </citation>
    <scope>NUCLEOTIDE SEQUENCE</scope>
    <source>
        <strain evidence="2">CGMCC 1.10998</strain>
    </source>
</reference>
<proteinExistence type="predicted"/>
<dbReference type="Proteomes" id="UP000637423">
    <property type="component" value="Unassembled WGS sequence"/>
</dbReference>
<keyword evidence="1" id="KW-0472">Membrane</keyword>
<keyword evidence="3" id="KW-1185">Reference proteome</keyword>
<dbReference type="Pfam" id="PF04286">
    <property type="entry name" value="DUF445"/>
    <property type="match status" value="1"/>
</dbReference>
<dbReference type="AlphaFoldDB" id="A0A916UDM0"/>
<keyword evidence="1" id="KW-0812">Transmembrane</keyword>
<feature type="transmembrane region" description="Helical" evidence="1">
    <location>
        <begin position="54"/>
        <end position="79"/>
    </location>
</feature>
<protein>
    <submittedName>
        <fullName evidence="2">Membrane protein</fullName>
    </submittedName>
</protein>
<evidence type="ECO:0000313" key="2">
    <source>
        <dbReference type="EMBL" id="GGC69859.1"/>
    </source>
</evidence>
<sequence length="439" mass="48890">MNSEDSLRIDLESIQVAMREQRLRKMKAIALGFFMAAVILYCTAQILLKKYAMWAYVSAFAEAAMIGAIADWFAVVALFRHPLGLPIWHTAIIPNSKQEIAKNIGNFITTHFVTVDGIVHRVREADPAGKLASWLIQPDSGAKLGKLAAEAGAMVIAALDDAGMRRFVRDNIRKRLDSMDISSVAGDVLHAMVEEKRHQRLLDTVLQAMAEKLDKPESQDKLLALISEVLDLDSVKILGIEVGGTMRSLAARAVVRMVNSLQAKAAEVQADAEHPWRTQFDVYVSDFILHLKADPAWRSKIDQAKQELLNDAQLNHYLEQLWDEAKAKMLEDIQRQDSATAAYLSEMALNLGRKLAGDAGLQSWINEKILNNIPPLVDKYRSKVAAFITQEIDKWSKEEMTGRIELALGPDLQFIRINGTLVGGLVGLLIYSLTHWLTA</sequence>
<reference evidence="2" key="2">
    <citation type="submission" date="2020-09" db="EMBL/GenBank/DDBJ databases">
        <authorList>
            <person name="Sun Q."/>
            <person name="Zhou Y."/>
        </authorList>
    </citation>
    <scope>NUCLEOTIDE SEQUENCE</scope>
    <source>
        <strain evidence="2">CGMCC 1.10998</strain>
    </source>
</reference>
<gene>
    <name evidence="2" type="ORF">GCM10011396_16110</name>
</gene>